<keyword evidence="1" id="KW-0175">Coiled coil</keyword>
<feature type="region of interest" description="Disordered" evidence="2">
    <location>
        <begin position="53"/>
        <end position="93"/>
    </location>
</feature>
<protein>
    <submittedName>
        <fullName evidence="3">Uncharacterized protein</fullName>
    </submittedName>
</protein>
<reference evidence="3 4" key="1">
    <citation type="submission" date="2024-10" db="EMBL/GenBank/DDBJ databases">
        <title>Updated reference genomes for cyclostephanoid diatoms.</title>
        <authorList>
            <person name="Roberts W.R."/>
            <person name="Alverson A.J."/>
        </authorList>
    </citation>
    <scope>NUCLEOTIDE SEQUENCE [LARGE SCALE GENOMIC DNA]</scope>
    <source>
        <strain evidence="3 4">AJA228-03</strain>
    </source>
</reference>
<evidence type="ECO:0000256" key="2">
    <source>
        <dbReference type="SAM" id="MobiDB-lite"/>
    </source>
</evidence>
<dbReference type="Proteomes" id="UP001530377">
    <property type="component" value="Unassembled WGS sequence"/>
</dbReference>
<evidence type="ECO:0000313" key="3">
    <source>
        <dbReference type="EMBL" id="KAL3822744.1"/>
    </source>
</evidence>
<feature type="region of interest" description="Disordered" evidence="2">
    <location>
        <begin position="152"/>
        <end position="192"/>
    </location>
</feature>
<feature type="coiled-coil region" evidence="1">
    <location>
        <begin position="261"/>
        <end position="320"/>
    </location>
</feature>
<proteinExistence type="predicted"/>
<sequence length="693" mass="77101">MVADALISKDPAYVRSLLAELASEILRLQEQTHAEPRRTGVFETEELRRWATTELPFEGLSASKTPNAPSGRQKPTTPHDSLSTPTSALDTRPEAADSFGSFIEKIDELHMKKFEAEDEVASLSVELVAQRGRHEEGNRQFLYTANDLKSQNEDLDSRSSMLSCQKAGGAEGSKTGRSTSISPLPATDEGERKLGSRVRAFAQRLASPHPSGSHEEMEIIRRPSDGREMSHGSCSSTINTGADFGSVQSCDPEIKPLTSSIDESRKVIAALEEQLRLTEQRVMILEQRLQIVKESGDAVIKSLNEELADMAEDRAKSEGALIKEMSILNSHRRAERCEYEKRIQEWIVHDANRKAEVEEYKKSIQSLLETVHGMNVDVADCHVGTRSSSWDGQAEREMHQDLIDYIQLLQGIQKNGTKMKRSLVMTINDAFDVEFNANPNVADRILEYYRSRPELKDFTLKSELGRMSYEVVFLDEKNGKDMKLVSTEDIRSYFASLEKIDKDDDEVDIILRAANQSLLADPLSMLTCEGDGKLVHSGSFHSTLIATECSFKLDLRRKGQRRVKVQCELAICVPSGSDGTRDGAEVSREKGCDEKASATLELARANLVIQFSPSPTSTPSGPLVKYSLIDIKPSIISFEVGSDTERAIQSAASVLARDRYSHIQDGGQRAEVRPNNVKSRFMSRLVAGMDRIR</sequence>
<evidence type="ECO:0000256" key="1">
    <source>
        <dbReference type="SAM" id="Coils"/>
    </source>
</evidence>
<organism evidence="3 4">
    <name type="scientific">Cyclostephanos tholiformis</name>
    <dbReference type="NCBI Taxonomy" id="382380"/>
    <lineage>
        <taxon>Eukaryota</taxon>
        <taxon>Sar</taxon>
        <taxon>Stramenopiles</taxon>
        <taxon>Ochrophyta</taxon>
        <taxon>Bacillariophyta</taxon>
        <taxon>Coscinodiscophyceae</taxon>
        <taxon>Thalassiosirophycidae</taxon>
        <taxon>Stephanodiscales</taxon>
        <taxon>Stephanodiscaceae</taxon>
        <taxon>Cyclostephanos</taxon>
    </lineage>
</organism>
<comment type="caution">
    <text evidence="3">The sequence shown here is derived from an EMBL/GenBank/DDBJ whole genome shotgun (WGS) entry which is preliminary data.</text>
</comment>
<keyword evidence="4" id="KW-1185">Reference proteome</keyword>
<gene>
    <name evidence="3" type="ORF">ACHAXA_001009</name>
</gene>
<name>A0ABD3SDW7_9STRA</name>
<dbReference type="AlphaFoldDB" id="A0ABD3SDW7"/>
<accession>A0ABD3SDW7</accession>
<evidence type="ECO:0000313" key="4">
    <source>
        <dbReference type="Proteomes" id="UP001530377"/>
    </source>
</evidence>
<dbReference type="EMBL" id="JALLPB020000057">
    <property type="protein sequence ID" value="KAL3822744.1"/>
    <property type="molecule type" value="Genomic_DNA"/>
</dbReference>
<feature type="compositionally biased region" description="Polar residues" evidence="2">
    <location>
        <begin position="62"/>
        <end position="89"/>
    </location>
</feature>